<dbReference type="Pfam" id="PF15179">
    <property type="entry name" value="Myc_target_1"/>
    <property type="match status" value="1"/>
</dbReference>
<feature type="compositionally biased region" description="Low complexity" evidence="1">
    <location>
        <begin position="155"/>
        <end position="168"/>
    </location>
</feature>
<dbReference type="GO" id="GO:0005654">
    <property type="term" value="C:nucleoplasm"/>
    <property type="evidence" value="ECO:0007669"/>
    <property type="project" value="TreeGrafter"/>
</dbReference>
<keyword evidence="4" id="KW-1185">Reference proteome</keyword>
<dbReference type="Proteomes" id="UP001356427">
    <property type="component" value="Unassembled WGS sequence"/>
</dbReference>
<keyword evidence="2" id="KW-0812">Transmembrane</keyword>
<sequence>MAFNETNQFLDILQSFNIDNLVLAFCLSMLVGLLIGALIYILLTWLLRRRASARITRRPKQQHRSATSQHSHNFMASRLGLYRNPVFDRRSDNSLGGGGILSLYRQPSVEPVGPLGKKPSSGASTFRPVPKGSRLGQGDGAEGDINNQDTLPLHDTTATNSSAADSASLMPAQPQRNSFWLGNSSLKGFLPTQTPPPTYDSVIHAFQEACT</sequence>
<organism evidence="3 4">
    <name type="scientific">Coregonus suidteri</name>
    <dbReference type="NCBI Taxonomy" id="861788"/>
    <lineage>
        <taxon>Eukaryota</taxon>
        <taxon>Metazoa</taxon>
        <taxon>Chordata</taxon>
        <taxon>Craniata</taxon>
        <taxon>Vertebrata</taxon>
        <taxon>Euteleostomi</taxon>
        <taxon>Actinopterygii</taxon>
        <taxon>Neopterygii</taxon>
        <taxon>Teleostei</taxon>
        <taxon>Protacanthopterygii</taxon>
        <taxon>Salmoniformes</taxon>
        <taxon>Salmonidae</taxon>
        <taxon>Coregoninae</taxon>
        <taxon>Coregonus</taxon>
    </lineage>
</organism>
<protein>
    <recommendedName>
        <fullName evidence="5">Myc target 1</fullName>
    </recommendedName>
</protein>
<dbReference type="PANTHER" id="PTHR14869">
    <property type="entry name" value="MYC TARGET PROTEIN 1"/>
    <property type="match status" value="1"/>
</dbReference>
<proteinExistence type="predicted"/>
<dbReference type="AlphaFoldDB" id="A0AAN8LE98"/>
<gene>
    <name evidence="3" type="ORF">J4Q44_G00253210</name>
</gene>
<dbReference type="EMBL" id="JAGTTL010000023">
    <property type="protein sequence ID" value="KAK6304735.1"/>
    <property type="molecule type" value="Genomic_DNA"/>
</dbReference>
<dbReference type="InterPro" id="IPR029180">
    <property type="entry name" value="Myc_target_1"/>
</dbReference>
<name>A0AAN8LE98_9TELE</name>
<comment type="caution">
    <text evidence="3">The sequence shown here is derived from an EMBL/GenBank/DDBJ whole genome shotgun (WGS) entry which is preliminary data.</text>
</comment>
<dbReference type="PANTHER" id="PTHR14869:SF0">
    <property type="entry name" value="MYC TARGET PROTEIN 1"/>
    <property type="match status" value="1"/>
</dbReference>
<reference evidence="3 4" key="1">
    <citation type="submission" date="2021-04" db="EMBL/GenBank/DDBJ databases">
        <authorList>
            <person name="De Guttry C."/>
            <person name="Zahm M."/>
            <person name="Klopp C."/>
            <person name="Cabau C."/>
            <person name="Louis A."/>
            <person name="Berthelot C."/>
            <person name="Parey E."/>
            <person name="Roest Crollius H."/>
            <person name="Montfort J."/>
            <person name="Robinson-Rechavi M."/>
            <person name="Bucao C."/>
            <person name="Bouchez O."/>
            <person name="Gislard M."/>
            <person name="Lluch J."/>
            <person name="Milhes M."/>
            <person name="Lampietro C."/>
            <person name="Lopez Roques C."/>
            <person name="Donnadieu C."/>
            <person name="Braasch I."/>
            <person name="Desvignes T."/>
            <person name="Postlethwait J."/>
            <person name="Bobe J."/>
            <person name="Wedekind C."/>
            <person name="Guiguen Y."/>
        </authorList>
    </citation>
    <scope>NUCLEOTIDE SEQUENCE [LARGE SCALE GENOMIC DNA]</scope>
    <source>
        <strain evidence="3">Cs_M1</strain>
        <tissue evidence="3">Blood</tissue>
    </source>
</reference>
<keyword evidence="2" id="KW-1133">Transmembrane helix</keyword>
<evidence type="ECO:0008006" key="5">
    <source>
        <dbReference type="Google" id="ProtNLM"/>
    </source>
</evidence>
<accession>A0AAN8LE98</accession>
<evidence type="ECO:0000313" key="3">
    <source>
        <dbReference type="EMBL" id="KAK6304735.1"/>
    </source>
</evidence>
<feature type="transmembrane region" description="Helical" evidence="2">
    <location>
        <begin position="20"/>
        <end position="47"/>
    </location>
</feature>
<evidence type="ECO:0000256" key="1">
    <source>
        <dbReference type="SAM" id="MobiDB-lite"/>
    </source>
</evidence>
<feature type="region of interest" description="Disordered" evidence="1">
    <location>
        <begin position="111"/>
        <end position="169"/>
    </location>
</feature>
<evidence type="ECO:0000256" key="2">
    <source>
        <dbReference type="SAM" id="Phobius"/>
    </source>
</evidence>
<keyword evidence="2" id="KW-0472">Membrane</keyword>
<evidence type="ECO:0000313" key="4">
    <source>
        <dbReference type="Proteomes" id="UP001356427"/>
    </source>
</evidence>